<keyword evidence="4 7" id="KW-0521">NADP</keyword>
<dbReference type="Gene3D" id="3.40.309.10">
    <property type="entry name" value="Aldehyde Dehydrogenase, Chain A, domain 2"/>
    <property type="match status" value="1"/>
</dbReference>
<dbReference type="InterPro" id="IPR000965">
    <property type="entry name" value="GPR_dom"/>
</dbReference>
<feature type="domain" description="Aldehyde dehydrogenase" evidence="8">
    <location>
        <begin position="3"/>
        <end position="282"/>
    </location>
</feature>
<evidence type="ECO:0000313" key="9">
    <source>
        <dbReference type="EMBL" id="KUO40159.1"/>
    </source>
</evidence>
<dbReference type="FunFam" id="3.40.309.10:FF:000006">
    <property type="entry name" value="Gamma-glutamyl phosphate reductase"/>
    <property type="match status" value="1"/>
</dbReference>
<dbReference type="AlphaFoldDB" id="A0A147JUI1"/>
<reference evidence="9 10" key="1">
    <citation type="journal article" date="2016" name="Nat. Microbiol.">
        <title>Genomic inference of the metabolism of cosmopolitan subsurface Archaea, Hadesarchaea.</title>
        <authorList>
            <person name="Baker B.J."/>
            <person name="Saw J.H."/>
            <person name="Lind A.E."/>
            <person name="Lazar C.S."/>
            <person name="Hinrichs K.-U."/>
            <person name="Teske A.P."/>
            <person name="Ettema T.J."/>
        </authorList>
    </citation>
    <scope>NUCLEOTIDE SEQUENCE [LARGE SCALE GENOMIC DNA]</scope>
</reference>
<comment type="caution">
    <text evidence="9">The sequence shown here is derived from an EMBL/GenBank/DDBJ whole genome shotgun (WGS) entry which is preliminary data.</text>
</comment>
<evidence type="ECO:0000259" key="8">
    <source>
        <dbReference type="Pfam" id="PF00171"/>
    </source>
</evidence>
<comment type="function">
    <text evidence="7">Catalyzes the NADPH-dependent reduction of L-glutamate 5-phosphate into L-glutamate 5-semialdehyde and phosphate. The product spontaneously undergoes cyclization to form 1-pyrroline-5-carboxylate.</text>
</comment>
<evidence type="ECO:0000256" key="7">
    <source>
        <dbReference type="HAMAP-Rule" id="MF_00412"/>
    </source>
</evidence>
<dbReference type="EC" id="1.2.1.41" evidence="7"/>
<accession>A0A147JUI1</accession>
<keyword evidence="7" id="KW-0963">Cytoplasm</keyword>
<dbReference type="InterPro" id="IPR016162">
    <property type="entry name" value="Ald_DH_N"/>
</dbReference>
<dbReference type="Pfam" id="PF00171">
    <property type="entry name" value="Aldedh"/>
    <property type="match status" value="1"/>
</dbReference>
<dbReference type="InterPro" id="IPR016161">
    <property type="entry name" value="Ald_DH/histidinol_DH"/>
</dbReference>
<evidence type="ECO:0000256" key="6">
    <source>
        <dbReference type="ARBA" id="ARBA00049024"/>
    </source>
</evidence>
<dbReference type="UniPathway" id="UPA00098">
    <property type="reaction ID" value="UER00360"/>
</dbReference>
<dbReference type="STRING" id="1776334.APZ16_07025"/>
<gene>
    <name evidence="7" type="primary">proA</name>
    <name evidence="9" type="ORF">APZ16_07025</name>
</gene>
<comment type="catalytic activity">
    <reaction evidence="6 7">
        <text>L-glutamate 5-semialdehyde + phosphate + NADP(+) = L-glutamyl 5-phosphate + NADPH + H(+)</text>
        <dbReference type="Rhea" id="RHEA:19541"/>
        <dbReference type="ChEBI" id="CHEBI:15378"/>
        <dbReference type="ChEBI" id="CHEBI:43474"/>
        <dbReference type="ChEBI" id="CHEBI:57783"/>
        <dbReference type="ChEBI" id="CHEBI:58066"/>
        <dbReference type="ChEBI" id="CHEBI:58274"/>
        <dbReference type="ChEBI" id="CHEBI:58349"/>
        <dbReference type="EC" id="1.2.1.41"/>
    </reaction>
</comment>
<dbReference type="PANTHER" id="PTHR11063:SF8">
    <property type="entry name" value="DELTA-1-PYRROLINE-5-CARBOXYLATE SYNTHASE"/>
    <property type="match status" value="1"/>
</dbReference>
<dbReference type="InterPro" id="IPR016163">
    <property type="entry name" value="Ald_DH_C"/>
</dbReference>
<dbReference type="SUPFAM" id="SSF53720">
    <property type="entry name" value="ALDH-like"/>
    <property type="match status" value="1"/>
</dbReference>
<dbReference type="PANTHER" id="PTHR11063">
    <property type="entry name" value="GLUTAMATE SEMIALDEHYDE DEHYDROGENASE"/>
    <property type="match status" value="1"/>
</dbReference>
<organism evidence="9 10">
    <name type="scientific">Hadarchaeum yellowstonense</name>
    <dbReference type="NCBI Taxonomy" id="1776334"/>
    <lineage>
        <taxon>Archaea</taxon>
        <taxon>Methanobacteriati</taxon>
        <taxon>Candidatus Hadarchaeota</taxon>
        <taxon>Candidatus Hadarchaeia</taxon>
        <taxon>Candidatus Hadarchaeales</taxon>
        <taxon>Candidatus Hadarchaeaceae</taxon>
        <taxon>Candidatus Hadarchaeum</taxon>
    </lineage>
</organism>
<dbReference type="InterPro" id="IPR020593">
    <property type="entry name" value="G-glutamylP_reductase_CS"/>
</dbReference>
<dbReference type="CDD" id="cd07079">
    <property type="entry name" value="ALDH_F18-19_ProA-GPR"/>
    <property type="match status" value="1"/>
</dbReference>
<dbReference type="HAMAP" id="MF_00412">
    <property type="entry name" value="ProA"/>
    <property type="match status" value="1"/>
</dbReference>
<dbReference type="GO" id="GO:0004350">
    <property type="term" value="F:glutamate-5-semialdehyde dehydrogenase activity"/>
    <property type="evidence" value="ECO:0007669"/>
    <property type="project" value="UniProtKB-UniRule"/>
</dbReference>
<sequence>MSDVFQKAAAARRAALKLANVTTEVKNSALLKIASAILKEKEALLRANARDLKAAEALLRRGRITAALVQRLKLSEEKLRDIAKMVQSVAQLADPVGRTLYAVELDRGLELYKVSCPIGVIGAIFESRPDVLPQISALCLKSGNAVVLKGGSEARYSNEALFEVIRGASEEAGIPPGWIQLIEARSEVRELLKLDELIDLLVPRGSKEFVKYIQAHTSIPVLGHAEGLCHIYVDADADMEKALRVCYDAKVQYPAVCNAVETILVHSSIAERFLRELGRLYAEAGVEIRGDERVREILPWAKRATEKDWRTEYLDLIVSIKVVDSVQEAIDHINTYGSKHTDAIVTENGKNALLFLSEVDSSSVMLNASTRFSDGYRYGLGAEVGISTGKIHARGPVGLEGLTTSKYYLLGRGHVVADYLGPGAKPFTHRPLKREWLDVKRKL</sequence>
<dbReference type="GO" id="GO:0050661">
    <property type="term" value="F:NADP binding"/>
    <property type="evidence" value="ECO:0007669"/>
    <property type="project" value="InterPro"/>
</dbReference>
<evidence type="ECO:0000256" key="3">
    <source>
        <dbReference type="ARBA" id="ARBA00022650"/>
    </source>
</evidence>
<dbReference type="Proteomes" id="UP000074294">
    <property type="component" value="Unassembled WGS sequence"/>
</dbReference>
<comment type="similarity">
    <text evidence="7">Belongs to the gamma-glutamyl phosphate reductase family.</text>
</comment>
<dbReference type="EMBL" id="LQMQ01000047">
    <property type="protein sequence ID" value="KUO40159.1"/>
    <property type="molecule type" value="Genomic_DNA"/>
</dbReference>
<proteinExistence type="inferred from homology"/>
<evidence type="ECO:0000256" key="2">
    <source>
        <dbReference type="ARBA" id="ARBA00022605"/>
    </source>
</evidence>
<dbReference type="Gene3D" id="3.40.605.10">
    <property type="entry name" value="Aldehyde Dehydrogenase, Chain A, domain 1"/>
    <property type="match status" value="1"/>
</dbReference>
<comment type="pathway">
    <text evidence="1 7">Amino-acid biosynthesis; L-proline biosynthesis; L-glutamate 5-semialdehyde from L-glutamate: step 2/2.</text>
</comment>
<dbReference type="GO" id="GO:0055129">
    <property type="term" value="P:L-proline biosynthetic process"/>
    <property type="evidence" value="ECO:0007669"/>
    <property type="project" value="UniProtKB-UniRule"/>
</dbReference>
<dbReference type="GO" id="GO:0005737">
    <property type="term" value="C:cytoplasm"/>
    <property type="evidence" value="ECO:0007669"/>
    <property type="project" value="UniProtKB-SubCell"/>
</dbReference>
<keyword evidence="2 7" id="KW-0028">Amino-acid biosynthesis</keyword>
<comment type="subcellular location">
    <subcellularLocation>
        <location evidence="7">Cytoplasm</location>
    </subcellularLocation>
</comment>
<dbReference type="PROSITE" id="PS01223">
    <property type="entry name" value="PROA"/>
    <property type="match status" value="1"/>
</dbReference>
<name>A0A147JUI1_HADYE</name>
<evidence type="ECO:0000256" key="5">
    <source>
        <dbReference type="ARBA" id="ARBA00023002"/>
    </source>
</evidence>
<dbReference type="InterPro" id="IPR012134">
    <property type="entry name" value="Glu-5-SA_DH"/>
</dbReference>
<dbReference type="PIRSF" id="PIRSF000151">
    <property type="entry name" value="GPR"/>
    <property type="match status" value="1"/>
</dbReference>
<dbReference type="NCBIfam" id="NF001221">
    <property type="entry name" value="PRK00197.1"/>
    <property type="match status" value="1"/>
</dbReference>
<dbReference type="InterPro" id="IPR015590">
    <property type="entry name" value="Aldehyde_DH_dom"/>
</dbReference>
<protein>
    <recommendedName>
        <fullName evidence="7">Gamma-glutamyl phosphate reductase</fullName>
        <shortName evidence="7">GPR</shortName>
        <ecNumber evidence="7">1.2.1.41</ecNumber>
    </recommendedName>
    <alternativeName>
        <fullName evidence="7">Glutamate-5-semialdehyde dehydrogenase</fullName>
    </alternativeName>
    <alternativeName>
        <fullName evidence="7">Glutamyl-gamma-semialdehyde dehydrogenase</fullName>
        <shortName evidence="7">GSA dehydrogenase</shortName>
    </alternativeName>
</protein>
<keyword evidence="3 7" id="KW-0641">Proline biosynthesis</keyword>
<dbReference type="NCBIfam" id="TIGR00407">
    <property type="entry name" value="proA"/>
    <property type="match status" value="1"/>
</dbReference>
<keyword evidence="5 7" id="KW-0560">Oxidoreductase</keyword>
<evidence type="ECO:0000256" key="4">
    <source>
        <dbReference type="ARBA" id="ARBA00022857"/>
    </source>
</evidence>
<evidence type="ECO:0000256" key="1">
    <source>
        <dbReference type="ARBA" id="ARBA00004985"/>
    </source>
</evidence>
<evidence type="ECO:0000313" key="10">
    <source>
        <dbReference type="Proteomes" id="UP000074294"/>
    </source>
</evidence>